<sequence>MKRRDALGRVALLMGGTLSAPTILAFLESCKSATDTSTATGFSFSTDRKALVSEVAEMIIPKTDTPGAKDAKVGEFIEKMLNECYSEKDQDSFTKGLDALEKKDFMKSSAADRTTILKEMEKSAKDEIAKADTEKKARAEEEKKKYTEAGKEYSDAGVPFFRLMKELTLLGYFTSEVGATQALEYVPVPGRYDGCIDYKPGQKAWAM</sequence>
<keyword evidence="3" id="KW-1185">Reference proteome</keyword>
<evidence type="ECO:0000313" key="2">
    <source>
        <dbReference type="EMBL" id="CAG5068250.1"/>
    </source>
</evidence>
<evidence type="ECO:0000256" key="1">
    <source>
        <dbReference type="SAM" id="Coils"/>
    </source>
</evidence>
<feature type="coiled-coil region" evidence="1">
    <location>
        <begin position="129"/>
        <end position="156"/>
    </location>
</feature>
<evidence type="ECO:0000313" key="3">
    <source>
        <dbReference type="Proteomes" id="UP000679725"/>
    </source>
</evidence>
<comment type="caution">
    <text evidence="2">The sequence shown here is derived from an EMBL/GenBank/DDBJ whole genome shotgun (WGS) entry which is preliminary data.</text>
</comment>
<dbReference type="InterPro" id="IPR027056">
    <property type="entry name" value="Gluconate_2DH_su3"/>
</dbReference>
<keyword evidence="1" id="KW-0175">Coiled coil</keyword>
<dbReference type="Pfam" id="PF13618">
    <property type="entry name" value="Gluconate_2-dh3"/>
    <property type="match status" value="1"/>
</dbReference>
<name>A0ABM8ULG5_9BACT</name>
<accession>A0ABM8ULG5</accession>
<dbReference type="Proteomes" id="UP000679725">
    <property type="component" value="Unassembled WGS sequence"/>
</dbReference>
<protein>
    <recommendedName>
        <fullName evidence="4">Gluconate 2-dehydrogenase subunit 3 family protein</fullName>
    </recommendedName>
</protein>
<dbReference type="RefSeq" id="WP_215232347.1">
    <property type="nucleotide sequence ID" value="NZ_CAJRAU010000001.1"/>
</dbReference>
<evidence type="ECO:0008006" key="4">
    <source>
        <dbReference type="Google" id="ProtNLM"/>
    </source>
</evidence>
<reference evidence="2 3" key="1">
    <citation type="submission" date="2021-04" db="EMBL/GenBank/DDBJ databases">
        <authorList>
            <person name="Rodrigo-Torres L."/>
            <person name="Arahal R. D."/>
            <person name="Lucena T."/>
        </authorList>
    </citation>
    <scope>NUCLEOTIDE SEQUENCE [LARGE SCALE GENOMIC DNA]</scope>
    <source>
        <strain evidence="2 3">CECT 9623</strain>
    </source>
</reference>
<dbReference type="EMBL" id="CAJRAU010000001">
    <property type="protein sequence ID" value="CAG5068250.1"/>
    <property type="molecule type" value="Genomic_DNA"/>
</dbReference>
<gene>
    <name evidence="2" type="ORF">DYBT9623_00979</name>
</gene>
<proteinExistence type="predicted"/>
<organism evidence="2 3">
    <name type="scientific">Dyadobacter linearis</name>
    <dbReference type="NCBI Taxonomy" id="2823330"/>
    <lineage>
        <taxon>Bacteria</taxon>
        <taxon>Pseudomonadati</taxon>
        <taxon>Bacteroidota</taxon>
        <taxon>Cytophagia</taxon>
        <taxon>Cytophagales</taxon>
        <taxon>Spirosomataceae</taxon>
        <taxon>Dyadobacter</taxon>
    </lineage>
</organism>